<evidence type="ECO:0000313" key="4">
    <source>
        <dbReference type="Proteomes" id="UP001499863"/>
    </source>
</evidence>
<dbReference type="SUPFAM" id="SSF48239">
    <property type="entry name" value="Terpenoid cyclases/Protein prenyltransferases"/>
    <property type="match status" value="2"/>
</dbReference>
<gene>
    <name evidence="3" type="ORF">GCM10009639_19490</name>
</gene>
<dbReference type="CDD" id="cd00688">
    <property type="entry name" value="ISOPREN_C2_like"/>
    <property type="match status" value="1"/>
</dbReference>
<dbReference type="Gene3D" id="1.50.10.20">
    <property type="match status" value="1"/>
</dbReference>
<accession>A0ABN1XX46</accession>
<dbReference type="Pfam" id="PF13243">
    <property type="entry name" value="SQHop_cyclase_C"/>
    <property type="match status" value="1"/>
</dbReference>
<evidence type="ECO:0000313" key="3">
    <source>
        <dbReference type="EMBL" id="GAA1390587.1"/>
    </source>
</evidence>
<proteinExistence type="predicted"/>
<organism evidence="3 4">
    <name type="scientific">Kitasatospora putterlickiae</name>
    <dbReference type="NCBI Taxonomy" id="221725"/>
    <lineage>
        <taxon>Bacteria</taxon>
        <taxon>Bacillati</taxon>
        <taxon>Actinomycetota</taxon>
        <taxon>Actinomycetes</taxon>
        <taxon>Kitasatosporales</taxon>
        <taxon>Streptomycetaceae</taxon>
        <taxon>Kitasatospora</taxon>
    </lineage>
</organism>
<dbReference type="RefSeq" id="WP_344331489.1">
    <property type="nucleotide sequence ID" value="NZ_BAAAKJ010000099.1"/>
</dbReference>
<evidence type="ECO:0000259" key="2">
    <source>
        <dbReference type="Pfam" id="PF13243"/>
    </source>
</evidence>
<comment type="caution">
    <text evidence="3">The sequence shown here is derived from an EMBL/GenBank/DDBJ whole genome shotgun (WGS) entry which is preliminary data.</text>
</comment>
<dbReference type="Proteomes" id="UP001499863">
    <property type="component" value="Unassembled WGS sequence"/>
</dbReference>
<sequence>MTPTTFHPAYPFVDDMRVRLADHLAGLVTPQGAVPGHCRGRVLETALTLRLTALTGLPCPRETAGMRHFLAGVDEVTPLERVVLRLARDGALPEGPHRAAELLHGFDHHTAGPKKDLVDVVLRLLGADVPLSAALTELPDLTALHTWKRVERLSQKAIACHALDRADLLRHDELAALADVVDTPGIWEGNVLSQLIVLFALHTCGPVHAERVRGGLRRVLGTARPGGGIPFILDWSVGATALAGMGLAGRTAPRAVTARLGERLKSLQQPDGGWTYTPHSTQTDAEDSSYCLQALHALDPVRHAGAVRRGLRYYLELQNDDGGFPTYLRGNPSEAAMTAEGVVCLGLAGAEHTDRVRRGLLHLVDRQHPDGTFELSWSRSHSSAIFRCVRALGLARSLPRVRPAALRAARRSVDYLLATRNADGGWGHLAGSPSDAVSTAFSVIALLTADPAALERADAPSASAAATGGLRYLAARQRPDGGFDCVTDEVGPRPIPYDVPHSSLGFVLKALNFAASGGRTPHYA</sequence>
<dbReference type="InterPro" id="IPR008930">
    <property type="entry name" value="Terpenoid_cyclase/PrenylTrfase"/>
</dbReference>
<dbReference type="InterPro" id="IPR032696">
    <property type="entry name" value="SQ_cyclase_C"/>
</dbReference>
<feature type="domain" description="Squalene cyclase C-terminal" evidence="2">
    <location>
        <begin position="332"/>
        <end position="484"/>
    </location>
</feature>
<keyword evidence="4" id="KW-1185">Reference proteome</keyword>
<dbReference type="EMBL" id="BAAAKJ010000099">
    <property type="protein sequence ID" value="GAA1390587.1"/>
    <property type="molecule type" value="Genomic_DNA"/>
</dbReference>
<reference evidence="3 4" key="1">
    <citation type="journal article" date="2019" name="Int. J. Syst. Evol. Microbiol.">
        <title>The Global Catalogue of Microorganisms (GCM) 10K type strain sequencing project: providing services to taxonomists for standard genome sequencing and annotation.</title>
        <authorList>
            <consortium name="The Broad Institute Genomics Platform"/>
            <consortium name="The Broad Institute Genome Sequencing Center for Infectious Disease"/>
            <person name="Wu L."/>
            <person name="Ma J."/>
        </authorList>
    </citation>
    <scope>NUCLEOTIDE SEQUENCE [LARGE SCALE GENOMIC DNA]</scope>
    <source>
        <strain evidence="3 4">JCM 12393</strain>
    </source>
</reference>
<name>A0ABN1XX46_9ACTN</name>
<protein>
    <recommendedName>
        <fullName evidence="2">Squalene cyclase C-terminal domain-containing protein</fullName>
    </recommendedName>
</protein>
<evidence type="ECO:0000256" key="1">
    <source>
        <dbReference type="ARBA" id="ARBA00022723"/>
    </source>
</evidence>
<keyword evidence="1" id="KW-0479">Metal-binding</keyword>